<dbReference type="AlphaFoldDB" id="A0A1R3G5X0"/>
<name>A0A1R3G5X0_COCAP</name>
<dbReference type="InterPro" id="IPR036020">
    <property type="entry name" value="WW_dom_sf"/>
</dbReference>
<feature type="compositionally biased region" description="Basic and acidic residues" evidence="4">
    <location>
        <begin position="273"/>
        <end position="283"/>
    </location>
</feature>
<keyword evidence="1" id="KW-0540">Nuclease</keyword>
<accession>A0A1R3G5X0</accession>
<keyword evidence="2" id="KW-0378">Hydrolase</keyword>
<dbReference type="CDD" id="cd00201">
    <property type="entry name" value="WW"/>
    <property type="match status" value="1"/>
</dbReference>
<feature type="domain" description="RRM" evidence="6">
    <location>
        <begin position="500"/>
        <end position="589"/>
    </location>
</feature>
<feature type="compositionally biased region" description="Polar residues" evidence="4">
    <location>
        <begin position="643"/>
        <end position="656"/>
    </location>
</feature>
<keyword evidence="3" id="KW-0694">RNA-binding</keyword>
<dbReference type="GO" id="GO:0006139">
    <property type="term" value="P:nucleobase-containing compound metabolic process"/>
    <property type="evidence" value="ECO:0007669"/>
    <property type="project" value="InterPro"/>
</dbReference>
<dbReference type="InterPro" id="IPR035979">
    <property type="entry name" value="RBD_domain_sf"/>
</dbReference>
<feature type="compositionally biased region" description="Low complexity" evidence="4">
    <location>
        <begin position="938"/>
        <end position="975"/>
    </location>
</feature>
<keyword evidence="8" id="KW-1185">Reference proteome</keyword>
<dbReference type="InterPro" id="IPR002562">
    <property type="entry name" value="3'-5'_exonuclease_dom"/>
</dbReference>
<organism evidence="7 8">
    <name type="scientific">Corchorus capsularis</name>
    <name type="common">Jute</name>
    <dbReference type="NCBI Taxonomy" id="210143"/>
    <lineage>
        <taxon>Eukaryota</taxon>
        <taxon>Viridiplantae</taxon>
        <taxon>Streptophyta</taxon>
        <taxon>Embryophyta</taxon>
        <taxon>Tracheophyta</taxon>
        <taxon>Spermatophyta</taxon>
        <taxon>Magnoliopsida</taxon>
        <taxon>eudicotyledons</taxon>
        <taxon>Gunneridae</taxon>
        <taxon>Pentapetalae</taxon>
        <taxon>rosids</taxon>
        <taxon>malvids</taxon>
        <taxon>Malvales</taxon>
        <taxon>Malvaceae</taxon>
        <taxon>Grewioideae</taxon>
        <taxon>Apeibeae</taxon>
        <taxon>Corchorus</taxon>
    </lineage>
</organism>
<dbReference type="EMBL" id="AWWV01015171">
    <property type="protein sequence ID" value="OMO53485.1"/>
    <property type="molecule type" value="Genomic_DNA"/>
</dbReference>
<evidence type="ECO:0000256" key="4">
    <source>
        <dbReference type="SAM" id="MobiDB-lite"/>
    </source>
</evidence>
<dbReference type="SMART" id="SM00360">
    <property type="entry name" value="RRM"/>
    <property type="match status" value="2"/>
</dbReference>
<feature type="region of interest" description="Disordered" evidence="4">
    <location>
        <begin position="623"/>
        <end position="712"/>
    </location>
</feature>
<feature type="compositionally biased region" description="Polar residues" evidence="4">
    <location>
        <begin position="675"/>
        <end position="701"/>
    </location>
</feature>
<feature type="domain" description="WW" evidence="5">
    <location>
        <begin position="899"/>
        <end position="932"/>
    </location>
</feature>
<dbReference type="GO" id="GO:0005737">
    <property type="term" value="C:cytoplasm"/>
    <property type="evidence" value="ECO:0007669"/>
    <property type="project" value="TreeGrafter"/>
</dbReference>
<feature type="compositionally biased region" description="Polar residues" evidence="4">
    <location>
        <begin position="843"/>
        <end position="874"/>
    </location>
</feature>
<dbReference type="InterPro" id="IPR051132">
    <property type="entry name" value="3-5_Exonuclease_domain"/>
</dbReference>
<dbReference type="InterPro" id="IPR001202">
    <property type="entry name" value="WW_dom"/>
</dbReference>
<dbReference type="GO" id="GO:0003723">
    <property type="term" value="F:RNA binding"/>
    <property type="evidence" value="ECO:0007669"/>
    <property type="project" value="UniProtKB-UniRule"/>
</dbReference>
<feature type="compositionally biased region" description="Low complexity" evidence="4">
    <location>
        <begin position="882"/>
        <end position="891"/>
    </location>
</feature>
<evidence type="ECO:0000259" key="5">
    <source>
        <dbReference type="PROSITE" id="PS50020"/>
    </source>
</evidence>
<dbReference type="SUPFAM" id="SSF51045">
    <property type="entry name" value="WW domain"/>
    <property type="match status" value="1"/>
</dbReference>
<dbReference type="OrthoDB" id="410044at2759"/>
<feature type="region of interest" description="Disordered" evidence="4">
    <location>
        <begin position="217"/>
        <end position="381"/>
    </location>
</feature>
<feature type="compositionally biased region" description="Low complexity" evidence="4">
    <location>
        <begin position="221"/>
        <end position="241"/>
    </location>
</feature>
<dbReference type="SMART" id="SM00456">
    <property type="entry name" value="WW"/>
    <property type="match status" value="1"/>
</dbReference>
<dbReference type="OMA" id="CHTHIFF"/>
<dbReference type="PROSITE" id="PS50020">
    <property type="entry name" value="WW_DOMAIN_2"/>
    <property type="match status" value="1"/>
</dbReference>
<dbReference type="Gene3D" id="2.20.70.10">
    <property type="match status" value="1"/>
</dbReference>
<dbReference type="Gene3D" id="3.30.70.330">
    <property type="match status" value="2"/>
</dbReference>
<feature type="region of interest" description="Disordered" evidence="4">
    <location>
        <begin position="734"/>
        <end position="814"/>
    </location>
</feature>
<feature type="region of interest" description="Disordered" evidence="4">
    <location>
        <begin position="938"/>
        <end position="1039"/>
    </location>
</feature>
<protein>
    <recommendedName>
        <fullName evidence="9">Flowering time control protein FCA</fullName>
    </recommendedName>
</protein>
<dbReference type="InterPro" id="IPR000504">
    <property type="entry name" value="RRM_dom"/>
</dbReference>
<dbReference type="Pfam" id="PF01612">
    <property type="entry name" value="DNA_pol_A_exo1"/>
    <property type="match status" value="1"/>
</dbReference>
<evidence type="ECO:0000256" key="1">
    <source>
        <dbReference type="ARBA" id="ARBA00022722"/>
    </source>
</evidence>
<gene>
    <name evidence="7" type="ORF">CCACVL1_28613</name>
</gene>
<dbReference type="Gene3D" id="3.30.420.10">
    <property type="entry name" value="Ribonuclease H-like superfamily/Ribonuclease H"/>
    <property type="match status" value="1"/>
</dbReference>
<dbReference type="PROSITE" id="PS50102">
    <property type="entry name" value="RRM"/>
    <property type="match status" value="2"/>
</dbReference>
<dbReference type="InterPro" id="IPR012677">
    <property type="entry name" value="Nucleotide-bd_a/b_plait_sf"/>
</dbReference>
<dbReference type="CDD" id="cd06141">
    <property type="entry name" value="WRN_exo"/>
    <property type="match status" value="1"/>
</dbReference>
<evidence type="ECO:0000256" key="3">
    <source>
        <dbReference type="PROSITE-ProRule" id="PRU00176"/>
    </source>
</evidence>
<feature type="compositionally biased region" description="Polar residues" evidence="4">
    <location>
        <begin position="758"/>
        <end position="770"/>
    </location>
</feature>
<evidence type="ECO:0000256" key="2">
    <source>
        <dbReference type="ARBA" id="ARBA00022801"/>
    </source>
</evidence>
<dbReference type="GO" id="GO:0008408">
    <property type="term" value="F:3'-5' exonuclease activity"/>
    <property type="evidence" value="ECO:0007669"/>
    <property type="project" value="InterPro"/>
</dbReference>
<evidence type="ECO:0008006" key="9">
    <source>
        <dbReference type="Google" id="ProtNLM"/>
    </source>
</evidence>
<evidence type="ECO:0000313" key="7">
    <source>
        <dbReference type="EMBL" id="OMO53485.1"/>
    </source>
</evidence>
<dbReference type="STRING" id="210143.A0A1R3G5X0"/>
<feature type="region of interest" description="Disordered" evidence="4">
    <location>
        <begin position="589"/>
        <end position="609"/>
    </location>
</feature>
<dbReference type="InterPro" id="IPR036397">
    <property type="entry name" value="RNaseH_sf"/>
</dbReference>
<dbReference type="Pfam" id="PF00397">
    <property type="entry name" value="WW"/>
    <property type="match status" value="1"/>
</dbReference>
<feature type="compositionally biased region" description="Gly residues" evidence="4">
    <location>
        <begin position="313"/>
        <end position="341"/>
    </location>
</feature>
<evidence type="ECO:0000259" key="6">
    <source>
        <dbReference type="PROSITE" id="PS50102"/>
    </source>
</evidence>
<proteinExistence type="predicted"/>
<dbReference type="InterPro" id="IPR012337">
    <property type="entry name" value="RNaseH-like_sf"/>
</dbReference>
<dbReference type="Pfam" id="PF00076">
    <property type="entry name" value="RRM_1"/>
    <property type="match status" value="2"/>
</dbReference>
<dbReference type="Proteomes" id="UP000188268">
    <property type="component" value="Unassembled WGS sequence"/>
</dbReference>
<dbReference type="SUPFAM" id="SSF54928">
    <property type="entry name" value="RNA-binding domain, RBD"/>
    <property type="match status" value="2"/>
</dbReference>
<reference evidence="7 8" key="1">
    <citation type="submission" date="2013-09" db="EMBL/GenBank/DDBJ databases">
        <title>Corchorus capsularis genome sequencing.</title>
        <authorList>
            <person name="Alam M."/>
            <person name="Haque M.S."/>
            <person name="Islam M.S."/>
            <person name="Emdad E.M."/>
            <person name="Islam M.M."/>
            <person name="Ahmed B."/>
            <person name="Halim A."/>
            <person name="Hossen Q.M.M."/>
            <person name="Hossain M.Z."/>
            <person name="Ahmed R."/>
            <person name="Khan M.M."/>
            <person name="Islam R."/>
            <person name="Rashid M.M."/>
            <person name="Khan S.A."/>
            <person name="Rahman M.S."/>
            <person name="Alam M."/>
        </authorList>
    </citation>
    <scope>NUCLEOTIDE SEQUENCE [LARGE SCALE GENOMIC DNA]</scope>
    <source>
        <strain evidence="8">cv. CVL-1</strain>
        <tissue evidence="7">Whole seedling</tissue>
    </source>
</reference>
<dbReference type="Gramene" id="OMO53485">
    <property type="protein sequence ID" value="OMO53485"/>
    <property type="gene ID" value="CCACVL1_28613"/>
</dbReference>
<evidence type="ECO:0000313" key="8">
    <source>
        <dbReference type="Proteomes" id="UP000188268"/>
    </source>
</evidence>
<feature type="domain" description="RRM" evidence="6">
    <location>
        <begin position="386"/>
        <end position="490"/>
    </location>
</feature>
<dbReference type="GO" id="GO:0005634">
    <property type="term" value="C:nucleus"/>
    <property type="evidence" value="ECO:0007669"/>
    <property type="project" value="TreeGrafter"/>
</dbReference>
<comment type="caution">
    <text evidence="7">The sequence shown here is derived from an EMBL/GenBank/DDBJ whole genome shotgun (WGS) entry which is preliminary data.</text>
</comment>
<dbReference type="PANTHER" id="PTHR13620">
    <property type="entry name" value="3-5 EXONUCLEASE"/>
    <property type="match status" value="1"/>
</dbReference>
<dbReference type="PANTHER" id="PTHR13620:SF59">
    <property type="entry name" value="POLYNUCLEOTIDYL TRANSFERASE, RIBONUCLEASE H-LIKE SUPERFAMILY PROTEIN"/>
    <property type="match status" value="1"/>
</dbReference>
<dbReference type="SUPFAM" id="SSF53098">
    <property type="entry name" value="Ribonuclease H-like"/>
    <property type="match status" value="1"/>
</dbReference>
<sequence>MNDENITVVSHFDPNPDKFRTFTVTFFSDPITTTVTATPSVVRSWLYRVLRLHRFRRNRLVVGLGVQWKPNRFAGHPHPQPATLQLCIGRQCLIFQLIHATNVPLSLRRFLADPSNTFVGVWNYNDELMLSSSEHRLSISRIVDARDVAAEREGLSKQISMETMADILLGAPEIKKPRSVGASNWNAYWLSPEQVQYACVDAYVSFELGKLDRHRGDRYGHSSSNNNNNNNHDSYYNSNNNRHSRGPSRFSDAPPLNRYASDNSNHHKSNSNFKDKFDNEDSYHHRRRSPTNFRGSGGSRLFDSPPRQHHTDGGGTAAGGGGFRPMGGGSGGGFRPVGGGFERNYPSPPLHPQQVHSGQKRAFPFSGRGGNSPNRERLGSSGGNFAKLFVGSVPRTATEDDIRPLFEEHGHVIEVALIKDKKTGQPQGLNDLCDVMVLFTFFELMLHFTTGCCFIKYATLEEADRAIRALHNQHTLPGGVGPIQVRYADGERERLGAVEYKLFVGSLNKQACERDVQDSHSNCHTHIFFSQFGRVEDVYLMRDELKQSRGCGFVKYCDREMALAAIDALNGIYTMRGCDQPLTVRFADPKRPRSGVADSRGGAPAFGGPGFGPRIQAPIPRPAPNFGDTMGDKVPPNPWHPMSPQNTGPSNPSIRSMGSHLLPRSGDLAIPLNPGFNQHSSQVPTAGQQISPLQKPLQSPQGLPPPFQLHPLAPVSYSQTQAVHSGQLLSNPLTPFSQALPPQHSVGLRGQLPASRPPVQQNTSSAAALQNPSGVNLPPNLPPNSVPTTANQQHLPAPMQPVQQSPSQLAQMLSQQTQTLQASFQSSQQAFSQLQQQLQQMQPSNQSMTLHQNSQASRQQSQWAGLTPQTVGNPPTTPGTDVASSASAPTAPVMAPTVAPVECHWTEHTSPDGFKYYHNIVTQESKWEKPEELTLFEQQTRQQQKPPMQLPQTQSYPPQASQAQQVQLQTQLQAQIRHPPPQLQQPFFPSSYPASGIRNQQNTQELGYGQQPVAPSPNDPARFQQGMQTVQDLAWKNKP</sequence>
<feature type="region of interest" description="Disordered" evidence="4">
    <location>
        <begin position="835"/>
        <end position="891"/>
    </location>
</feature>